<name>A0A645E3F2_9ZZZZ</name>
<comment type="caution">
    <text evidence="2">The sequence shown here is derived from an EMBL/GenBank/DDBJ whole genome shotgun (WGS) entry which is preliminary data.</text>
</comment>
<proteinExistence type="predicted"/>
<dbReference type="EC" id="1.2.1.11" evidence="2"/>
<dbReference type="GO" id="GO:0046983">
    <property type="term" value="F:protein dimerization activity"/>
    <property type="evidence" value="ECO:0007669"/>
    <property type="project" value="InterPro"/>
</dbReference>
<dbReference type="GO" id="GO:0004073">
    <property type="term" value="F:aspartate-semialdehyde dehydrogenase activity"/>
    <property type="evidence" value="ECO:0007669"/>
    <property type="project" value="UniProtKB-EC"/>
</dbReference>
<keyword evidence="2" id="KW-0560">Oxidoreductase</keyword>
<dbReference type="EMBL" id="VSSQ01042467">
    <property type="protein sequence ID" value="MPM96055.1"/>
    <property type="molecule type" value="Genomic_DNA"/>
</dbReference>
<dbReference type="Pfam" id="PF02774">
    <property type="entry name" value="Semialdhyde_dhC"/>
    <property type="match status" value="1"/>
</dbReference>
<dbReference type="PANTHER" id="PTHR46718:SF1">
    <property type="entry name" value="ASPARTATE-SEMIALDEHYDE DEHYDROGENASE"/>
    <property type="match status" value="1"/>
</dbReference>
<dbReference type="CDD" id="cd18130">
    <property type="entry name" value="ASADH_C_arch_fung_like"/>
    <property type="match status" value="1"/>
</dbReference>
<feature type="domain" description="Semialdehyde dehydrogenase dimerisation" evidence="1">
    <location>
        <begin position="4"/>
        <end position="110"/>
    </location>
</feature>
<protein>
    <submittedName>
        <fullName evidence="2">Aspartate-semialdehyde dehydrogenase</fullName>
        <ecNumber evidence="2">1.2.1.11</ecNumber>
    </submittedName>
</protein>
<reference evidence="2" key="1">
    <citation type="submission" date="2019-08" db="EMBL/GenBank/DDBJ databases">
        <authorList>
            <person name="Kucharzyk K."/>
            <person name="Murdoch R.W."/>
            <person name="Higgins S."/>
            <person name="Loffler F."/>
        </authorList>
    </citation>
    <scope>NUCLEOTIDE SEQUENCE</scope>
</reference>
<gene>
    <name evidence="2" type="primary">asd_38</name>
    <name evidence="2" type="ORF">SDC9_143211</name>
</gene>
<accession>A0A645E3F2</accession>
<dbReference type="GO" id="GO:0009088">
    <property type="term" value="P:threonine biosynthetic process"/>
    <property type="evidence" value="ECO:0007669"/>
    <property type="project" value="TreeGrafter"/>
</dbReference>
<dbReference type="PANTHER" id="PTHR46718">
    <property type="entry name" value="ASPARTATE-SEMIALDEHYDE DEHYDROGENASE"/>
    <property type="match status" value="1"/>
</dbReference>
<dbReference type="AlphaFoldDB" id="A0A645E3F2"/>
<dbReference type="GO" id="GO:0009086">
    <property type="term" value="P:methionine biosynthetic process"/>
    <property type="evidence" value="ECO:0007669"/>
    <property type="project" value="TreeGrafter"/>
</dbReference>
<evidence type="ECO:0000313" key="2">
    <source>
        <dbReference type="EMBL" id="MPM96055.1"/>
    </source>
</evidence>
<dbReference type="Gene3D" id="3.30.360.10">
    <property type="entry name" value="Dihydrodipicolinate Reductase, domain 2"/>
    <property type="match status" value="1"/>
</dbReference>
<dbReference type="InterPro" id="IPR012280">
    <property type="entry name" value="Semialdhyde_DH_dimer_dom"/>
</dbReference>
<dbReference type="Gene3D" id="3.40.50.720">
    <property type="entry name" value="NAD(P)-binding Rossmann-like Domain"/>
    <property type="match status" value="1"/>
</dbReference>
<dbReference type="SUPFAM" id="SSF55347">
    <property type="entry name" value="Glyceraldehyde-3-phosphate dehydrogenase-like, C-terminal domain"/>
    <property type="match status" value="1"/>
</dbReference>
<organism evidence="2">
    <name type="scientific">bioreactor metagenome</name>
    <dbReference type="NCBI Taxonomy" id="1076179"/>
    <lineage>
        <taxon>unclassified sequences</taxon>
        <taxon>metagenomes</taxon>
        <taxon>ecological metagenomes</taxon>
    </lineage>
</organism>
<dbReference type="InterPro" id="IPR051823">
    <property type="entry name" value="ASADH-related"/>
</dbReference>
<sequence>MIVNAAEPSITAQCLRVPVSDGHTAATFVTFRKKPSEEEMKAAWAAFKGRAQELSLPSAPKQFLRYFEEPDRPQARLDRDTERGMSVSVGRLRPDTQYDYKFVCLSHNTLRGAAGGGVLLAELLCAEGYIAEA</sequence>
<evidence type="ECO:0000259" key="1">
    <source>
        <dbReference type="Pfam" id="PF02774"/>
    </source>
</evidence>